<proteinExistence type="predicted"/>
<dbReference type="PANTHER" id="PTHR35176">
    <property type="entry name" value="HEME OXYGENASE HI_0854-RELATED"/>
    <property type="match status" value="1"/>
</dbReference>
<sequence length="137" mass="14862">MTTAMNDAVRKLLDAPNPAVLATLNADGSPQTSVVWVTREGEELLISTQAGRLKERNVRRDPRVSLTVYDLTDPLVYVEVRGTVTVTEDAGRAVAVRIAEEYEGPGAGDEYLALPPEEVRVVLRVTPHRLVGNAARG</sequence>
<dbReference type="SUPFAM" id="SSF50475">
    <property type="entry name" value="FMN-binding split barrel"/>
    <property type="match status" value="1"/>
</dbReference>
<dbReference type="InterPro" id="IPR052019">
    <property type="entry name" value="F420H2_bilvrd_red/Heme_oxyg"/>
</dbReference>
<dbReference type="InterPro" id="IPR012349">
    <property type="entry name" value="Split_barrel_FMN-bd"/>
</dbReference>
<name>A0ABS6ZEP0_9ACTN</name>
<dbReference type="Proteomes" id="UP000812013">
    <property type="component" value="Unassembled WGS sequence"/>
</dbReference>
<keyword evidence="1" id="KW-0560">Oxidoreductase</keyword>
<organism evidence="3 4">
    <name type="scientific">Streptomyces bambusae</name>
    <dbReference type="NCBI Taxonomy" id="1550616"/>
    <lineage>
        <taxon>Bacteria</taxon>
        <taxon>Bacillati</taxon>
        <taxon>Actinomycetota</taxon>
        <taxon>Actinomycetes</taxon>
        <taxon>Kitasatosporales</taxon>
        <taxon>Streptomycetaceae</taxon>
        <taxon>Streptomyces</taxon>
    </lineage>
</organism>
<evidence type="ECO:0000256" key="1">
    <source>
        <dbReference type="ARBA" id="ARBA00023002"/>
    </source>
</evidence>
<dbReference type="PANTHER" id="PTHR35176:SF6">
    <property type="entry name" value="HEME OXYGENASE HI_0854-RELATED"/>
    <property type="match status" value="1"/>
</dbReference>
<dbReference type="InterPro" id="IPR019920">
    <property type="entry name" value="F420-binding_dom_put"/>
</dbReference>
<dbReference type="NCBIfam" id="TIGR03618">
    <property type="entry name" value="Rv1155_F420"/>
    <property type="match status" value="1"/>
</dbReference>
<dbReference type="InterPro" id="IPR011576">
    <property type="entry name" value="Pyridox_Oxase_N"/>
</dbReference>
<dbReference type="RefSeq" id="WP_219671269.1">
    <property type="nucleotide sequence ID" value="NZ_WTFF01000353.1"/>
</dbReference>
<comment type="caution">
    <text evidence="3">The sequence shown here is derived from an EMBL/GenBank/DDBJ whole genome shotgun (WGS) entry which is preliminary data.</text>
</comment>
<keyword evidence="4" id="KW-1185">Reference proteome</keyword>
<evidence type="ECO:0000313" key="3">
    <source>
        <dbReference type="EMBL" id="MBW5486191.1"/>
    </source>
</evidence>
<dbReference type="Pfam" id="PF01243">
    <property type="entry name" value="PNPOx_N"/>
    <property type="match status" value="1"/>
</dbReference>
<reference evidence="3 4" key="1">
    <citation type="submission" date="2019-12" db="EMBL/GenBank/DDBJ databases">
        <title>Genome sequence of Streptomyces bambusae.</title>
        <authorList>
            <person name="Bansal K."/>
            <person name="Choksket S."/>
            <person name="Korpole S."/>
            <person name="Patil P.B."/>
        </authorList>
    </citation>
    <scope>NUCLEOTIDE SEQUENCE [LARGE SCALE GENOMIC DNA]</scope>
    <source>
        <strain evidence="3 4">SK60</strain>
    </source>
</reference>
<dbReference type="Gene3D" id="2.30.110.10">
    <property type="entry name" value="Electron Transport, Fmn-binding Protein, Chain A"/>
    <property type="match status" value="1"/>
</dbReference>
<gene>
    <name evidence="3" type="ORF">GPJ59_31090</name>
</gene>
<protein>
    <submittedName>
        <fullName evidence="3">TIGR03618 family F420-dependent PPOX class oxidoreductase</fullName>
    </submittedName>
</protein>
<evidence type="ECO:0000259" key="2">
    <source>
        <dbReference type="Pfam" id="PF01243"/>
    </source>
</evidence>
<feature type="domain" description="Pyridoxamine 5'-phosphate oxidase N-terminal" evidence="2">
    <location>
        <begin position="5"/>
        <end position="128"/>
    </location>
</feature>
<dbReference type="EMBL" id="WTFF01000353">
    <property type="protein sequence ID" value="MBW5486191.1"/>
    <property type="molecule type" value="Genomic_DNA"/>
</dbReference>
<evidence type="ECO:0000313" key="4">
    <source>
        <dbReference type="Proteomes" id="UP000812013"/>
    </source>
</evidence>
<accession>A0ABS6ZEP0</accession>